<organism evidence="3 4">
    <name type="scientific">Bailinhaonella thermotolerans</name>
    <dbReference type="NCBI Taxonomy" id="1070861"/>
    <lineage>
        <taxon>Bacteria</taxon>
        <taxon>Bacillati</taxon>
        <taxon>Actinomycetota</taxon>
        <taxon>Actinomycetes</taxon>
        <taxon>Streptosporangiales</taxon>
        <taxon>Streptosporangiaceae</taxon>
        <taxon>Bailinhaonella</taxon>
    </lineage>
</organism>
<keyword evidence="1" id="KW-0808">Transferase</keyword>
<keyword evidence="3" id="KW-0067">ATP-binding</keyword>
<dbReference type="PANTHER" id="PTHR35526">
    <property type="entry name" value="ANTI-SIGMA-F FACTOR RSBW-RELATED"/>
    <property type="match status" value="1"/>
</dbReference>
<protein>
    <submittedName>
        <fullName evidence="3">ATP-binding protein</fullName>
    </submittedName>
</protein>
<evidence type="ECO:0000313" key="4">
    <source>
        <dbReference type="Proteomes" id="UP000265768"/>
    </source>
</evidence>
<proteinExistence type="predicted"/>
<dbReference type="Pfam" id="PF13581">
    <property type="entry name" value="HATPase_c_2"/>
    <property type="match status" value="1"/>
</dbReference>
<dbReference type="PANTHER" id="PTHR35526:SF3">
    <property type="entry name" value="ANTI-SIGMA-F FACTOR RSBW"/>
    <property type="match status" value="1"/>
</dbReference>
<dbReference type="GO" id="GO:0005524">
    <property type="term" value="F:ATP binding"/>
    <property type="evidence" value="ECO:0007669"/>
    <property type="project" value="UniProtKB-KW"/>
</dbReference>
<accession>A0A3A4AZE7</accession>
<dbReference type="CDD" id="cd16936">
    <property type="entry name" value="HATPase_RsbW-like"/>
    <property type="match status" value="1"/>
</dbReference>
<keyword evidence="1" id="KW-0723">Serine/threonine-protein kinase</keyword>
<evidence type="ECO:0000256" key="1">
    <source>
        <dbReference type="ARBA" id="ARBA00022527"/>
    </source>
</evidence>
<keyword evidence="3" id="KW-0547">Nucleotide-binding</keyword>
<dbReference type="InterPro" id="IPR003594">
    <property type="entry name" value="HATPase_dom"/>
</dbReference>
<evidence type="ECO:0000313" key="3">
    <source>
        <dbReference type="EMBL" id="RJL34503.1"/>
    </source>
</evidence>
<keyword evidence="1" id="KW-0418">Kinase</keyword>
<name>A0A3A4AZE7_9ACTN</name>
<feature type="domain" description="Histidine kinase/HSP90-like ATPase" evidence="2">
    <location>
        <begin position="13"/>
        <end position="125"/>
    </location>
</feature>
<evidence type="ECO:0000259" key="2">
    <source>
        <dbReference type="Pfam" id="PF13581"/>
    </source>
</evidence>
<dbReference type="SUPFAM" id="SSF55874">
    <property type="entry name" value="ATPase domain of HSP90 chaperone/DNA topoisomerase II/histidine kinase"/>
    <property type="match status" value="1"/>
</dbReference>
<dbReference type="GO" id="GO:0004674">
    <property type="term" value="F:protein serine/threonine kinase activity"/>
    <property type="evidence" value="ECO:0007669"/>
    <property type="project" value="UniProtKB-KW"/>
</dbReference>
<dbReference type="InterPro" id="IPR050267">
    <property type="entry name" value="Anti-sigma-factor_SerPK"/>
</dbReference>
<keyword evidence="4" id="KW-1185">Reference proteome</keyword>
<reference evidence="3 4" key="1">
    <citation type="submission" date="2018-09" db="EMBL/GenBank/DDBJ databases">
        <title>YIM 75507 draft genome.</title>
        <authorList>
            <person name="Tang S."/>
            <person name="Feng Y."/>
        </authorList>
    </citation>
    <scope>NUCLEOTIDE SEQUENCE [LARGE SCALE GENOMIC DNA]</scope>
    <source>
        <strain evidence="3 4">YIM 75507</strain>
    </source>
</reference>
<dbReference type="Proteomes" id="UP000265768">
    <property type="component" value="Unassembled WGS sequence"/>
</dbReference>
<dbReference type="OrthoDB" id="4284922at2"/>
<gene>
    <name evidence="3" type="ORF">D5H75_08815</name>
</gene>
<dbReference type="InterPro" id="IPR036890">
    <property type="entry name" value="HATPase_C_sf"/>
</dbReference>
<dbReference type="AlphaFoldDB" id="A0A3A4AZE7"/>
<dbReference type="RefSeq" id="WP_119925806.1">
    <property type="nucleotide sequence ID" value="NZ_QZEY01000002.1"/>
</dbReference>
<dbReference type="EMBL" id="QZEY01000002">
    <property type="protein sequence ID" value="RJL34503.1"/>
    <property type="molecule type" value="Genomic_DNA"/>
</dbReference>
<sequence>MPISPPKEHLASFPGDPDQIRAVRRFVADALGPGHPRAADAILLVSEIATNAVRHTSSAGAAFDVAVAPTRDSARITVRDAGGSTIPCGCRIRRNATGGRGLALVETIANSWGFTRAGTATAVWFELAPEDERFEAY</sequence>
<dbReference type="Gene3D" id="3.30.565.10">
    <property type="entry name" value="Histidine kinase-like ATPase, C-terminal domain"/>
    <property type="match status" value="1"/>
</dbReference>
<comment type="caution">
    <text evidence="3">The sequence shown here is derived from an EMBL/GenBank/DDBJ whole genome shotgun (WGS) entry which is preliminary data.</text>
</comment>